<evidence type="ECO:0000256" key="5">
    <source>
        <dbReference type="SAM" id="MobiDB-lite"/>
    </source>
</evidence>
<evidence type="ECO:0000256" key="1">
    <source>
        <dbReference type="ARBA" id="ARBA00004430"/>
    </source>
</evidence>
<dbReference type="InterPro" id="IPR032675">
    <property type="entry name" value="LRR_dom_sf"/>
</dbReference>
<evidence type="ECO:0000256" key="3">
    <source>
        <dbReference type="ARBA" id="ARBA00022614"/>
    </source>
</evidence>
<keyword evidence="2" id="KW-0343">GTPase activation</keyword>
<dbReference type="PANTHER" id="PTHR24113:SF12">
    <property type="entry name" value="RAN GTPASE-ACTIVATING PROTEIN 1"/>
    <property type="match status" value="1"/>
</dbReference>
<accession>A0ABQ7GTU3</accession>
<dbReference type="InterPro" id="IPR027038">
    <property type="entry name" value="RanGap"/>
</dbReference>
<protein>
    <recommendedName>
        <fullName evidence="6">DUF4476 domain-containing protein</fullName>
    </recommendedName>
</protein>
<dbReference type="InterPro" id="IPR001611">
    <property type="entry name" value="Leu-rich_rpt"/>
</dbReference>
<comment type="caution">
    <text evidence="7">The sequence shown here is derived from an EMBL/GenBank/DDBJ whole genome shotgun (WGS) entry which is preliminary data.</text>
</comment>
<evidence type="ECO:0000313" key="7">
    <source>
        <dbReference type="EMBL" id="KAF5838018.1"/>
    </source>
</evidence>
<evidence type="ECO:0000256" key="2">
    <source>
        <dbReference type="ARBA" id="ARBA00022468"/>
    </source>
</evidence>
<feature type="domain" description="DUF4476" evidence="6">
    <location>
        <begin position="702"/>
        <end position="781"/>
    </location>
</feature>
<sequence length="1003" mass="108148">MELVEQHRLHLHYNNARTIAEQERATASLNQAVRTQAAIDFIVKRLVPEKLIAMARTRRSRAPKGGVAGAKSSGLRRRANLGAPRASSPELGPGPGQPPSSTQGPAPSTAQSPPQRSSVGEGKEEGAQKSSEPLPVVPPAQESSGRKWGVAADKVTMDKMPFMPAWGATIKKLKKEDGVGWDEVMGGHQNSLQGGGVQIYVIKCQELGVIPSTQVVQQLRQAECDMGHCQLGRRGAQALRHALAVNTSITDLNLMDNGLDAQALAEIVTGLTYGSTALRLQGLAGISLISMDLVKHVPHSADVAVNVLPPSLRGQAGGTSKAQSGQAAPGPSQPGGAPGGQPGGPPETSGSKKTGMQVEQRGSPSGPKSPPRSRSQSPTKKKRQNRVPIVPHRSNVQILDLSLNPLGMNGGRLISELLDPQQTPHQFLVELRLDKCGLAEASGLAIARALQNFNQTLKVLSMSNNALGNKTAAAFGELLKENTTLTDLDLSWNQIKAEGVKGLRPGLEGSLSLKTLSLAWNGLENEGAIAMGQILVNNASLVSLDLTNTRLGSEACVMLGEGIKANTTLEELLLNGNAIGDDGARHLMAALKSNKTLECLSLQGSNMSTAARGHNGAAEFNPLAPEGSYTLALDNPTDRAVAAQLCKFDLTSAKGPLMHNIKVDDQSMKGVREMDWPAKLPSSGLLEFDFVARKIQNMVQVMDNKKFMAVVFQLESKTMADVEKLTLVEIIAPFTYLYCHQIASILRCFSMGDEVVRAAALLFTRAADLEENLDALTSALQDYDVLSLQQMLGWFSYCRFSNPTVASSQSFDWRPCNLVTFPTSSQVPSNYGPPDSWKGVIPTRGTVSFDYVSTTRPPPEALPIGDEELLDFLHVEIGLTLNNTGGIVPEEDYSTADMQLAVLRQEAGHRFWFTCAQVLRIMNAFLAGPHRVEVAVMMWALILDRKDFWTILYSLPPFEQALLMWRLGPLNVLDKAHPSAHYVLDLSNNLHEQVCGGMHMWDV</sequence>
<dbReference type="Pfam" id="PF14771">
    <property type="entry name" value="DUF4476"/>
    <property type="match status" value="1"/>
</dbReference>
<organism evidence="7 8">
    <name type="scientific">Dunaliella salina</name>
    <name type="common">Green alga</name>
    <name type="synonym">Protococcus salinus</name>
    <dbReference type="NCBI Taxonomy" id="3046"/>
    <lineage>
        <taxon>Eukaryota</taxon>
        <taxon>Viridiplantae</taxon>
        <taxon>Chlorophyta</taxon>
        <taxon>core chlorophytes</taxon>
        <taxon>Chlorophyceae</taxon>
        <taxon>CS clade</taxon>
        <taxon>Chlamydomonadales</taxon>
        <taxon>Dunaliellaceae</taxon>
        <taxon>Dunaliella</taxon>
    </lineage>
</organism>
<comment type="subcellular location">
    <subcellularLocation>
        <location evidence="1">Cytoplasm</location>
        <location evidence="1">Cytoskeleton</location>
        <location evidence="1">Cilium axoneme</location>
    </subcellularLocation>
</comment>
<dbReference type="Proteomes" id="UP000815325">
    <property type="component" value="Unassembled WGS sequence"/>
</dbReference>
<keyword evidence="4" id="KW-0677">Repeat</keyword>
<evidence type="ECO:0000256" key="4">
    <source>
        <dbReference type="ARBA" id="ARBA00022737"/>
    </source>
</evidence>
<proteinExistence type="predicted"/>
<name>A0ABQ7GTU3_DUNSA</name>
<feature type="compositionally biased region" description="Low complexity" evidence="5">
    <location>
        <begin position="360"/>
        <end position="378"/>
    </location>
</feature>
<evidence type="ECO:0000259" key="6">
    <source>
        <dbReference type="Pfam" id="PF14771"/>
    </source>
</evidence>
<dbReference type="InterPro" id="IPR028011">
    <property type="entry name" value="DUF4476"/>
</dbReference>
<feature type="region of interest" description="Disordered" evidence="5">
    <location>
        <begin position="314"/>
        <end position="393"/>
    </location>
</feature>
<keyword evidence="3" id="KW-0433">Leucine-rich repeat</keyword>
<dbReference type="SMART" id="SM00368">
    <property type="entry name" value="LRR_RI"/>
    <property type="match status" value="8"/>
</dbReference>
<dbReference type="Gene3D" id="3.80.10.10">
    <property type="entry name" value="Ribonuclease Inhibitor"/>
    <property type="match status" value="3"/>
</dbReference>
<keyword evidence="8" id="KW-1185">Reference proteome</keyword>
<gene>
    <name evidence="7" type="ORF">DUNSADRAFT_3505</name>
</gene>
<evidence type="ECO:0000313" key="8">
    <source>
        <dbReference type="Proteomes" id="UP000815325"/>
    </source>
</evidence>
<reference evidence="7" key="1">
    <citation type="submission" date="2017-08" db="EMBL/GenBank/DDBJ databases">
        <authorList>
            <person name="Polle J.E."/>
            <person name="Barry K."/>
            <person name="Cushman J."/>
            <person name="Schmutz J."/>
            <person name="Tran D."/>
            <person name="Hathwaick L.T."/>
            <person name="Yim W.C."/>
            <person name="Jenkins J."/>
            <person name="Mckie-Krisberg Z.M."/>
            <person name="Prochnik S."/>
            <person name="Lindquist E."/>
            <person name="Dockter R.B."/>
            <person name="Adam C."/>
            <person name="Molina H."/>
            <person name="Bunkerborg J."/>
            <person name="Jin E."/>
            <person name="Buchheim M."/>
            <person name="Magnuson J."/>
        </authorList>
    </citation>
    <scope>NUCLEOTIDE SEQUENCE</scope>
    <source>
        <strain evidence="7">CCAP 19/18</strain>
    </source>
</reference>
<dbReference type="Pfam" id="PF13516">
    <property type="entry name" value="LRR_6"/>
    <property type="match status" value="4"/>
</dbReference>
<dbReference type="EMBL" id="MU069594">
    <property type="protein sequence ID" value="KAF5838018.1"/>
    <property type="molecule type" value="Genomic_DNA"/>
</dbReference>
<feature type="compositionally biased region" description="Low complexity" evidence="5">
    <location>
        <begin position="99"/>
        <end position="110"/>
    </location>
</feature>
<dbReference type="PANTHER" id="PTHR24113">
    <property type="entry name" value="RAN GTPASE-ACTIVATING PROTEIN 1"/>
    <property type="match status" value="1"/>
</dbReference>
<dbReference type="SUPFAM" id="SSF52047">
    <property type="entry name" value="RNI-like"/>
    <property type="match status" value="1"/>
</dbReference>
<feature type="region of interest" description="Disordered" evidence="5">
    <location>
        <begin position="57"/>
        <end position="148"/>
    </location>
</feature>